<evidence type="ECO:0000313" key="10">
    <source>
        <dbReference type="EMBL" id="UUX34409.1"/>
    </source>
</evidence>
<feature type="domain" description="ABC transmembrane type-1" evidence="9">
    <location>
        <begin position="17"/>
        <end position="298"/>
    </location>
</feature>
<dbReference type="InterPro" id="IPR017871">
    <property type="entry name" value="ABC_transporter-like_CS"/>
</dbReference>
<dbReference type="PROSITE" id="PS00211">
    <property type="entry name" value="ABC_TRANSPORTER_1"/>
    <property type="match status" value="1"/>
</dbReference>
<dbReference type="Gene3D" id="3.40.50.300">
    <property type="entry name" value="P-loop containing nucleotide triphosphate hydrolases"/>
    <property type="match status" value="1"/>
</dbReference>
<evidence type="ECO:0000256" key="1">
    <source>
        <dbReference type="ARBA" id="ARBA00004651"/>
    </source>
</evidence>
<feature type="domain" description="ABC transporter" evidence="8">
    <location>
        <begin position="330"/>
        <end position="563"/>
    </location>
</feature>
<dbReference type="PANTHER" id="PTHR43394">
    <property type="entry name" value="ATP-DEPENDENT PERMEASE MDL1, MITOCHONDRIAL"/>
    <property type="match status" value="1"/>
</dbReference>
<dbReference type="PANTHER" id="PTHR43394:SF1">
    <property type="entry name" value="ATP-BINDING CASSETTE SUB-FAMILY B MEMBER 10, MITOCHONDRIAL"/>
    <property type="match status" value="1"/>
</dbReference>
<dbReference type="InterPro" id="IPR011527">
    <property type="entry name" value="ABC1_TM_dom"/>
</dbReference>
<gene>
    <name evidence="10" type="ORF">NRE15_01815</name>
</gene>
<proteinExistence type="predicted"/>
<dbReference type="SUPFAM" id="SSF90123">
    <property type="entry name" value="ABC transporter transmembrane region"/>
    <property type="match status" value="1"/>
</dbReference>
<keyword evidence="11" id="KW-1185">Reference proteome</keyword>
<dbReference type="Pfam" id="PF00005">
    <property type="entry name" value="ABC_tran"/>
    <property type="match status" value="1"/>
</dbReference>
<evidence type="ECO:0000259" key="9">
    <source>
        <dbReference type="PROSITE" id="PS50929"/>
    </source>
</evidence>
<comment type="subcellular location">
    <subcellularLocation>
        <location evidence="1">Cell membrane</location>
        <topology evidence="1">Multi-pass membrane protein</topology>
    </subcellularLocation>
</comment>
<evidence type="ECO:0000256" key="5">
    <source>
        <dbReference type="ARBA" id="ARBA00022989"/>
    </source>
</evidence>
<feature type="transmembrane region" description="Helical" evidence="7">
    <location>
        <begin position="242"/>
        <end position="260"/>
    </location>
</feature>
<keyword evidence="3" id="KW-0547">Nucleotide-binding</keyword>
<feature type="transmembrane region" description="Helical" evidence="7">
    <location>
        <begin position="21"/>
        <end position="40"/>
    </location>
</feature>
<evidence type="ECO:0000256" key="3">
    <source>
        <dbReference type="ARBA" id="ARBA00022741"/>
    </source>
</evidence>
<feature type="transmembrane region" description="Helical" evidence="7">
    <location>
        <begin position="272"/>
        <end position="294"/>
    </location>
</feature>
<dbReference type="PROSITE" id="PS50893">
    <property type="entry name" value="ABC_TRANSPORTER_2"/>
    <property type="match status" value="1"/>
</dbReference>
<name>A0ABY5P798_9LACT</name>
<reference evidence="10 11" key="1">
    <citation type="submission" date="2022-08" db="EMBL/GenBank/DDBJ databases">
        <title>Aerococcaceae sp. nov isolated from spoiled eye mask.</title>
        <authorList>
            <person name="Zhou G."/>
            <person name="Xie X.-B."/>
            <person name="Shi Q.-S."/>
            <person name="Wang Y.-S."/>
            <person name="Wen X."/>
            <person name="Peng H."/>
            <person name="Yang X.-J."/>
            <person name="Tao H.-B."/>
            <person name="Huang X.-M."/>
        </authorList>
    </citation>
    <scope>NUCLEOTIDE SEQUENCE [LARGE SCALE GENOMIC DNA]</scope>
    <source>
        <strain evidence="11">DM20194951</strain>
    </source>
</reference>
<keyword evidence="4 10" id="KW-0067">ATP-binding</keyword>
<keyword evidence="5 7" id="KW-1133">Transmembrane helix</keyword>
<dbReference type="Pfam" id="PF00664">
    <property type="entry name" value="ABC_membrane"/>
    <property type="match status" value="1"/>
</dbReference>
<keyword evidence="2 7" id="KW-0812">Transmembrane</keyword>
<evidence type="ECO:0000256" key="7">
    <source>
        <dbReference type="SAM" id="Phobius"/>
    </source>
</evidence>
<dbReference type="RefSeq" id="WP_313793912.1">
    <property type="nucleotide sequence ID" value="NZ_CP102453.1"/>
</dbReference>
<feature type="transmembrane region" description="Helical" evidence="7">
    <location>
        <begin position="155"/>
        <end position="173"/>
    </location>
</feature>
<protein>
    <submittedName>
        <fullName evidence="10">ABC transporter ATP-binding protein/permease</fullName>
    </submittedName>
</protein>
<dbReference type="InterPro" id="IPR036640">
    <property type="entry name" value="ABC1_TM_sf"/>
</dbReference>
<sequence length="572" mass="63920">MKLILHYIRPYVSKMSFGLMIKFIGTIMDLLLPWILAHIIDNVIPLKDTHLILYWGLAMLLASVTAVVFNIVANRMASAVARDSTETLRHDLFEKIAYLSANQIDKYGVSTLVSRLTTDTYNVNTTIGRMQRIGIRAPILLLGGILVTLKLDPVLTLVLLAAMPFIVITVYFISKIGIPQFSQLQTEVDHLIQIVRENITGARVIKALSKEQYENRRFEATNEKVVVAETKANLTMAINSPLMNLILNISLTLVILVSAYRVNAGMTQPGVIIAFMSYFTIILNAMLSITRIFVIMSRGIASADRIEIILNEEEDLQLMKLDMIETEQHIEFEHVSFAYYHQKNTLNDIHFSVKEGETLGIIGPTGSGKTTIIKLLMRLYDVEQGTIRIKGQNIKSIPKDELYAMFGVAFQKDFLKTDSIQGNIDFGRGLNLNRIHQSTGFAQADEFIDSLDDGLQHAVHAKGSNLSGGQKQRLIVSRALAGSPDILILDDSSSALDYQTDAKLRQAIHQNFKLTTKIIIAQRISSIQHADHIMVLENGRIQGFGNHQTLLASNEHYRHINQSQMGGGIHAE</sequence>
<accession>A0ABY5P798</accession>
<dbReference type="InterPro" id="IPR039421">
    <property type="entry name" value="Type_1_exporter"/>
</dbReference>
<evidence type="ECO:0000256" key="2">
    <source>
        <dbReference type="ARBA" id="ARBA00022692"/>
    </source>
</evidence>
<dbReference type="GO" id="GO:0005524">
    <property type="term" value="F:ATP binding"/>
    <property type="evidence" value="ECO:0007669"/>
    <property type="project" value="UniProtKB-KW"/>
</dbReference>
<feature type="transmembrane region" description="Helical" evidence="7">
    <location>
        <begin position="133"/>
        <end position="149"/>
    </location>
</feature>
<organism evidence="10 11">
    <name type="scientific">Fundicoccus culcitae</name>
    <dbReference type="NCBI Taxonomy" id="2969821"/>
    <lineage>
        <taxon>Bacteria</taxon>
        <taxon>Bacillati</taxon>
        <taxon>Bacillota</taxon>
        <taxon>Bacilli</taxon>
        <taxon>Lactobacillales</taxon>
        <taxon>Aerococcaceae</taxon>
        <taxon>Fundicoccus</taxon>
    </lineage>
</organism>
<dbReference type="InterPro" id="IPR003439">
    <property type="entry name" value="ABC_transporter-like_ATP-bd"/>
</dbReference>
<dbReference type="PROSITE" id="PS50929">
    <property type="entry name" value="ABC_TM1F"/>
    <property type="match status" value="1"/>
</dbReference>
<evidence type="ECO:0000313" key="11">
    <source>
        <dbReference type="Proteomes" id="UP001315967"/>
    </source>
</evidence>
<dbReference type="InterPro" id="IPR027417">
    <property type="entry name" value="P-loop_NTPase"/>
</dbReference>
<dbReference type="InterPro" id="IPR003593">
    <property type="entry name" value="AAA+_ATPase"/>
</dbReference>
<dbReference type="CDD" id="cd18548">
    <property type="entry name" value="ABC_6TM_Tm287_like"/>
    <property type="match status" value="1"/>
</dbReference>
<evidence type="ECO:0000259" key="8">
    <source>
        <dbReference type="PROSITE" id="PS50893"/>
    </source>
</evidence>
<dbReference type="EMBL" id="CP102453">
    <property type="protein sequence ID" value="UUX34409.1"/>
    <property type="molecule type" value="Genomic_DNA"/>
</dbReference>
<dbReference type="Proteomes" id="UP001315967">
    <property type="component" value="Chromosome"/>
</dbReference>
<dbReference type="Gene3D" id="1.20.1560.10">
    <property type="entry name" value="ABC transporter type 1, transmembrane domain"/>
    <property type="match status" value="1"/>
</dbReference>
<evidence type="ECO:0000256" key="6">
    <source>
        <dbReference type="ARBA" id="ARBA00023136"/>
    </source>
</evidence>
<dbReference type="SUPFAM" id="SSF52540">
    <property type="entry name" value="P-loop containing nucleoside triphosphate hydrolases"/>
    <property type="match status" value="1"/>
</dbReference>
<feature type="transmembrane region" description="Helical" evidence="7">
    <location>
        <begin position="52"/>
        <end position="73"/>
    </location>
</feature>
<evidence type="ECO:0000256" key="4">
    <source>
        <dbReference type="ARBA" id="ARBA00022840"/>
    </source>
</evidence>
<dbReference type="SMART" id="SM00382">
    <property type="entry name" value="AAA"/>
    <property type="match status" value="1"/>
</dbReference>
<keyword evidence="6 7" id="KW-0472">Membrane</keyword>